<dbReference type="FunCoup" id="G3ADV3">
    <property type="interactions" value="243"/>
</dbReference>
<dbReference type="GeneID" id="18870669"/>
<dbReference type="EMBL" id="GL996499">
    <property type="protein sequence ID" value="EGW34674.1"/>
    <property type="molecule type" value="Genomic_DNA"/>
</dbReference>
<dbReference type="Proteomes" id="UP000000709">
    <property type="component" value="Unassembled WGS sequence"/>
</dbReference>
<comment type="similarity">
    <text evidence="1">Belongs to the universal ribosomal protein uL23 family.</text>
</comment>
<dbReference type="Pfam" id="PF00276">
    <property type="entry name" value="Ribosomal_L23"/>
    <property type="match status" value="1"/>
</dbReference>
<accession>G3ADV3</accession>
<dbReference type="eggNOG" id="KOG4089">
    <property type="taxonomic scope" value="Eukaryota"/>
</dbReference>
<dbReference type="SUPFAM" id="SSF54189">
    <property type="entry name" value="Ribosomal proteins S24e, L23 and L15e"/>
    <property type="match status" value="1"/>
</dbReference>
<dbReference type="Gene3D" id="3.30.70.330">
    <property type="match status" value="1"/>
</dbReference>
<evidence type="ECO:0000256" key="3">
    <source>
        <dbReference type="ARBA" id="ARBA00023274"/>
    </source>
</evidence>
<dbReference type="InterPro" id="IPR013025">
    <property type="entry name" value="Ribosomal_uL23-like"/>
</dbReference>
<evidence type="ECO:0000256" key="2">
    <source>
        <dbReference type="ARBA" id="ARBA00022980"/>
    </source>
</evidence>
<evidence type="ECO:0000256" key="1">
    <source>
        <dbReference type="ARBA" id="ARBA00006700"/>
    </source>
</evidence>
<dbReference type="RefSeq" id="XP_007372086.1">
    <property type="nucleotide sequence ID" value="XM_007372024.1"/>
</dbReference>
<reference evidence="5 6" key="1">
    <citation type="journal article" date="2011" name="Proc. Natl. Acad. Sci. U.S.A.">
        <title>Comparative genomics of xylose-fermenting fungi for enhanced biofuel production.</title>
        <authorList>
            <person name="Wohlbach D.J."/>
            <person name="Kuo A."/>
            <person name="Sato T.K."/>
            <person name="Potts K.M."/>
            <person name="Salamov A.A."/>
            <person name="LaButti K.M."/>
            <person name="Sun H."/>
            <person name="Clum A."/>
            <person name="Pangilinan J.L."/>
            <person name="Lindquist E.A."/>
            <person name="Lucas S."/>
            <person name="Lapidus A."/>
            <person name="Jin M."/>
            <person name="Gunawan C."/>
            <person name="Balan V."/>
            <person name="Dale B.E."/>
            <person name="Jeffries T.W."/>
            <person name="Zinkel R."/>
            <person name="Barry K.W."/>
            <person name="Grigoriev I.V."/>
            <person name="Gasch A.P."/>
        </authorList>
    </citation>
    <scope>NUCLEOTIDE SEQUENCE [LARGE SCALE GENOMIC DNA]</scope>
    <source>
        <strain evidence="6">NRRL Y-27907 / 11-Y1</strain>
    </source>
</reference>
<dbReference type="PANTHER" id="PTHR12059">
    <property type="entry name" value="RIBOSOMAL PROTEIN L23-RELATED"/>
    <property type="match status" value="1"/>
</dbReference>
<gene>
    <name evidence="5" type="ORF">SPAPADRAFT_145010</name>
</gene>
<evidence type="ECO:0000313" key="5">
    <source>
        <dbReference type="EMBL" id="EGW34674.1"/>
    </source>
</evidence>
<name>G3ADV3_SPAPN</name>
<evidence type="ECO:0000313" key="6">
    <source>
        <dbReference type="Proteomes" id="UP000000709"/>
    </source>
</evidence>
<keyword evidence="6" id="KW-1185">Reference proteome</keyword>
<dbReference type="KEGG" id="spaa:SPAPADRAFT_145010"/>
<organism evidence="6">
    <name type="scientific">Spathaspora passalidarum (strain NRRL Y-27907 / 11-Y1)</name>
    <dbReference type="NCBI Taxonomy" id="619300"/>
    <lineage>
        <taxon>Eukaryota</taxon>
        <taxon>Fungi</taxon>
        <taxon>Dikarya</taxon>
        <taxon>Ascomycota</taxon>
        <taxon>Saccharomycotina</taxon>
        <taxon>Pichiomycetes</taxon>
        <taxon>Debaryomycetaceae</taxon>
        <taxon>Spathaspora</taxon>
    </lineage>
</organism>
<dbReference type="GO" id="GO:0005762">
    <property type="term" value="C:mitochondrial large ribosomal subunit"/>
    <property type="evidence" value="ECO:0007669"/>
    <property type="project" value="EnsemblFungi"/>
</dbReference>
<dbReference type="GO" id="GO:0003735">
    <property type="term" value="F:structural constituent of ribosome"/>
    <property type="evidence" value="ECO:0007669"/>
    <property type="project" value="EnsemblFungi"/>
</dbReference>
<dbReference type="HOGENOM" id="CLU_084850_0_0_1"/>
<dbReference type="GO" id="GO:0032543">
    <property type="term" value="P:mitochondrial translation"/>
    <property type="evidence" value="ECO:0007669"/>
    <property type="project" value="EnsemblFungi"/>
</dbReference>
<keyword evidence="2" id="KW-0689">Ribosomal protein</keyword>
<dbReference type="AlphaFoldDB" id="G3ADV3"/>
<evidence type="ECO:0000256" key="4">
    <source>
        <dbReference type="ARBA" id="ARBA00039977"/>
    </source>
</evidence>
<keyword evidence="3" id="KW-0687">Ribonucleoprotein</keyword>
<dbReference type="InterPro" id="IPR012678">
    <property type="entry name" value="Ribosomal_uL23/eL15/eS24_sf"/>
</dbReference>
<sequence>MEACNKMFSSLWKVSVRNLHHNMKPKNYPKVNSEDVVLNPPRYGYRKQREPLLSQSVTDTLLPSEVIRQKYIEAGKPAPIKFLPKSDIIARKNLIQLHERIELGLPHFKVGGKKVYFPKQRICLLRPNAKQTPYQAKFLVPKNMNRLDLRDYLWHVYGLRALNVTVQLLHSRWQRGQHDLGRYRGPQLKKMTIDMAEPFVWPEVPKKIVEQQQEQREVQFALAQPKTGSDEKKVSDLYDGLYKGNPLPNAFVPANFRRTGAGELGQYKKQVAGKPDRDLVSKYLGL</sequence>
<proteinExistence type="inferred from homology"/>
<dbReference type="InterPro" id="IPR012677">
    <property type="entry name" value="Nucleotide-bd_a/b_plait_sf"/>
</dbReference>
<protein>
    <recommendedName>
        <fullName evidence="4">Large ribosomal subunit protein uL23m</fullName>
    </recommendedName>
</protein>
<dbReference type="FunFam" id="3.30.70.330:FF:000614">
    <property type="entry name" value="Mrp20p"/>
    <property type="match status" value="1"/>
</dbReference>
<dbReference type="InParanoid" id="G3ADV3"/>
<dbReference type="STRING" id="619300.G3ADV3"/>
<dbReference type="PANTHER" id="PTHR12059:SF5">
    <property type="entry name" value="LARGE RIBOSOMAL SUBUNIT PROTEIN UL23M"/>
    <property type="match status" value="1"/>
</dbReference>
<dbReference type="OMA" id="HAKFTRG"/>